<dbReference type="PANTHER" id="PTHR43184">
    <property type="entry name" value="MAJOR FACILITATOR SUPERFAMILY TRANSPORTER 16, ISOFORM B"/>
    <property type="match status" value="1"/>
</dbReference>
<gene>
    <name evidence="7" type="ORF">DGAL_LOCUS6068</name>
</gene>
<feature type="transmembrane region" description="Helical" evidence="5">
    <location>
        <begin position="29"/>
        <end position="47"/>
    </location>
</feature>
<proteinExistence type="predicted"/>
<feature type="transmembrane region" description="Helical" evidence="5">
    <location>
        <begin position="131"/>
        <end position="152"/>
    </location>
</feature>
<evidence type="ECO:0000256" key="1">
    <source>
        <dbReference type="ARBA" id="ARBA00004141"/>
    </source>
</evidence>
<dbReference type="InterPro" id="IPR036259">
    <property type="entry name" value="MFS_trans_sf"/>
</dbReference>
<accession>A0A8J2RJ58</accession>
<keyword evidence="8" id="KW-1185">Reference proteome</keyword>
<dbReference type="GO" id="GO:0016020">
    <property type="term" value="C:membrane"/>
    <property type="evidence" value="ECO:0007669"/>
    <property type="project" value="UniProtKB-SubCell"/>
</dbReference>
<evidence type="ECO:0000256" key="3">
    <source>
        <dbReference type="ARBA" id="ARBA00022989"/>
    </source>
</evidence>
<keyword evidence="2 5" id="KW-0812">Transmembrane</keyword>
<dbReference type="SUPFAM" id="SSF103473">
    <property type="entry name" value="MFS general substrate transporter"/>
    <property type="match status" value="1"/>
</dbReference>
<feature type="transmembrane region" description="Helical" evidence="5">
    <location>
        <begin position="59"/>
        <end position="84"/>
    </location>
</feature>
<reference evidence="7" key="1">
    <citation type="submission" date="2021-11" db="EMBL/GenBank/DDBJ databases">
        <authorList>
            <person name="Schell T."/>
        </authorList>
    </citation>
    <scope>NUCLEOTIDE SEQUENCE</scope>
    <source>
        <strain evidence="7">M5</strain>
    </source>
</reference>
<protein>
    <recommendedName>
        <fullName evidence="6">Major facilitator superfamily (MFS) profile domain-containing protein</fullName>
    </recommendedName>
</protein>
<organism evidence="7 8">
    <name type="scientific">Daphnia galeata</name>
    <dbReference type="NCBI Taxonomy" id="27404"/>
    <lineage>
        <taxon>Eukaryota</taxon>
        <taxon>Metazoa</taxon>
        <taxon>Ecdysozoa</taxon>
        <taxon>Arthropoda</taxon>
        <taxon>Crustacea</taxon>
        <taxon>Branchiopoda</taxon>
        <taxon>Diplostraca</taxon>
        <taxon>Cladocera</taxon>
        <taxon>Anomopoda</taxon>
        <taxon>Daphniidae</taxon>
        <taxon>Daphnia</taxon>
    </lineage>
</organism>
<dbReference type="Proteomes" id="UP000789390">
    <property type="component" value="Unassembled WGS sequence"/>
</dbReference>
<evidence type="ECO:0000256" key="5">
    <source>
        <dbReference type="SAM" id="Phobius"/>
    </source>
</evidence>
<evidence type="ECO:0000256" key="4">
    <source>
        <dbReference type="ARBA" id="ARBA00023136"/>
    </source>
</evidence>
<evidence type="ECO:0000313" key="8">
    <source>
        <dbReference type="Proteomes" id="UP000789390"/>
    </source>
</evidence>
<feature type="domain" description="Major facilitator superfamily (MFS) profile" evidence="6">
    <location>
        <begin position="1"/>
        <end position="166"/>
    </location>
</feature>
<dbReference type="PROSITE" id="PS50850">
    <property type="entry name" value="MFS"/>
    <property type="match status" value="1"/>
</dbReference>
<evidence type="ECO:0000313" key="7">
    <source>
        <dbReference type="EMBL" id="CAH0103494.1"/>
    </source>
</evidence>
<dbReference type="EMBL" id="CAKKLH010000112">
    <property type="protein sequence ID" value="CAH0103494.1"/>
    <property type="molecule type" value="Genomic_DNA"/>
</dbReference>
<evidence type="ECO:0000256" key="2">
    <source>
        <dbReference type="ARBA" id="ARBA00022692"/>
    </source>
</evidence>
<comment type="caution">
    <text evidence="7">The sequence shown here is derived from an EMBL/GenBank/DDBJ whole genome shotgun (WGS) entry which is preliminary data.</text>
</comment>
<evidence type="ECO:0000259" key="6">
    <source>
        <dbReference type="PROSITE" id="PS50850"/>
    </source>
</evidence>
<comment type="subcellular location">
    <subcellularLocation>
        <location evidence="1">Membrane</location>
        <topology evidence="1">Multi-pass membrane protein</topology>
    </subcellularLocation>
</comment>
<keyword evidence="3 5" id="KW-1133">Transmembrane helix</keyword>
<dbReference type="Gene3D" id="1.20.1250.20">
    <property type="entry name" value="MFS general substrate transporter like domains"/>
    <property type="match status" value="1"/>
</dbReference>
<sequence length="166" mass="18016">MEYSFSLFFTKLINYTFLYWLPKYLKDSTLLTCAGYFILTIPSLFVYREYGGVSAGLNIFLLFLVGFLANGPYALITTAVSADLGTHPELKGSTRALATVTAIIDGTGSIGAAVGPLIAGALSDLENGWDYLFYALMVASALGLLLLTRLMINEAKAKCKKKNNDD</sequence>
<dbReference type="GO" id="GO:0022857">
    <property type="term" value="F:transmembrane transporter activity"/>
    <property type="evidence" value="ECO:0007669"/>
    <property type="project" value="InterPro"/>
</dbReference>
<name>A0A8J2RJ58_9CRUS</name>
<dbReference type="AlphaFoldDB" id="A0A8J2RJ58"/>
<dbReference type="InterPro" id="IPR020846">
    <property type="entry name" value="MFS_dom"/>
</dbReference>
<dbReference type="OrthoDB" id="3639251at2759"/>
<dbReference type="PANTHER" id="PTHR43184:SF12">
    <property type="entry name" value="SUGAR PHOSPHATE EXCHANGER 3"/>
    <property type="match status" value="1"/>
</dbReference>
<keyword evidence="4 5" id="KW-0472">Membrane</keyword>